<evidence type="ECO:0000259" key="1">
    <source>
        <dbReference type="Pfam" id="PF07734"/>
    </source>
</evidence>
<dbReference type="PaxDb" id="3708-A0A078JWV7"/>
<name>A0A078JWV7_BRANA</name>
<dbReference type="Gramene" id="CDY72133">
    <property type="protein sequence ID" value="CDY72133"/>
    <property type="gene ID" value="GSBRNA2T00025079001"/>
</dbReference>
<evidence type="ECO:0000313" key="2">
    <source>
        <dbReference type="EMBL" id="CDY72133.1"/>
    </source>
</evidence>
<reference evidence="2" key="1">
    <citation type="journal article" date="2014" name="Science">
        <title>Plant genetics. Early allopolyploid evolution in the post-Neolithic Brassica napus oilseed genome.</title>
        <authorList>
            <person name="Chalhoub B."/>
            <person name="Denoeud F."/>
            <person name="Liu S."/>
            <person name="Parkin I.A."/>
            <person name="Tang H."/>
            <person name="Wang X."/>
            <person name="Chiquet J."/>
            <person name="Belcram H."/>
            <person name="Tong C."/>
            <person name="Samans B."/>
            <person name="Correa M."/>
            <person name="Da Silva C."/>
            <person name="Just J."/>
            <person name="Falentin C."/>
            <person name="Koh C.S."/>
            <person name="Le Clainche I."/>
            <person name="Bernard M."/>
            <person name="Bento P."/>
            <person name="Noel B."/>
            <person name="Labadie K."/>
            <person name="Alberti A."/>
            <person name="Charles M."/>
            <person name="Arnaud D."/>
            <person name="Guo H."/>
            <person name="Daviaud C."/>
            <person name="Alamery S."/>
            <person name="Jabbari K."/>
            <person name="Zhao M."/>
            <person name="Edger P.P."/>
            <person name="Chelaifa H."/>
            <person name="Tack D."/>
            <person name="Lassalle G."/>
            <person name="Mestiri I."/>
            <person name="Schnel N."/>
            <person name="Le Paslier M.C."/>
            <person name="Fan G."/>
            <person name="Renault V."/>
            <person name="Bayer P.E."/>
            <person name="Golicz A.A."/>
            <person name="Manoli S."/>
            <person name="Lee T.H."/>
            <person name="Thi V.H."/>
            <person name="Chalabi S."/>
            <person name="Hu Q."/>
            <person name="Fan C."/>
            <person name="Tollenaere R."/>
            <person name="Lu Y."/>
            <person name="Battail C."/>
            <person name="Shen J."/>
            <person name="Sidebottom C.H."/>
            <person name="Wang X."/>
            <person name="Canaguier A."/>
            <person name="Chauveau A."/>
            <person name="Berard A."/>
            <person name="Deniot G."/>
            <person name="Guan M."/>
            <person name="Liu Z."/>
            <person name="Sun F."/>
            <person name="Lim Y.P."/>
            <person name="Lyons E."/>
            <person name="Town C.D."/>
            <person name="Bancroft I."/>
            <person name="Wang X."/>
            <person name="Meng J."/>
            <person name="Ma J."/>
            <person name="Pires J.C."/>
            <person name="King G.J."/>
            <person name="Brunel D."/>
            <person name="Delourme R."/>
            <person name="Renard M."/>
            <person name="Aury J.M."/>
            <person name="Adams K.L."/>
            <person name="Batley J."/>
            <person name="Snowdon R.J."/>
            <person name="Tost J."/>
            <person name="Edwards D."/>
            <person name="Zhou Y."/>
            <person name="Hua W."/>
            <person name="Sharpe A.G."/>
            <person name="Paterson A.H."/>
            <person name="Guan C."/>
            <person name="Wincker P."/>
        </authorList>
    </citation>
    <scope>NUCLEOTIDE SEQUENCE [LARGE SCALE GENOMIC DNA]</scope>
</reference>
<dbReference type="InterPro" id="IPR006527">
    <property type="entry name" value="F-box-assoc_dom_typ1"/>
</dbReference>
<proteinExistence type="predicted"/>
<dbReference type="AlphaFoldDB" id="A0A078JWV7"/>
<gene>
    <name evidence="2" type="primary">BnaCnng76150D</name>
    <name evidence="2" type="ORF">GSBRNA2T00025079001</name>
</gene>
<accession>A0A078JWV7</accession>
<feature type="domain" description="F-box associated beta-propeller type 1" evidence="1">
    <location>
        <begin position="2"/>
        <end position="39"/>
    </location>
</feature>
<reference evidence="2" key="2">
    <citation type="submission" date="2014-06" db="EMBL/GenBank/DDBJ databases">
        <authorList>
            <person name="Genoscope - CEA"/>
        </authorList>
    </citation>
    <scope>NUCLEOTIDE SEQUENCE</scope>
</reference>
<feature type="domain" description="F-box associated beta-propeller type 1" evidence="1">
    <location>
        <begin position="50"/>
        <end position="119"/>
    </location>
</feature>
<dbReference type="EMBL" id="LK049130">
    <property type="protein sequence ID" value="CDY72133.1"/>
    <property type="molecule type" value="Genomic_DNA"/>
</dbReference>
<dbReference type="Pfam" id="PF07734">
    <property type="entry name" value="FBA_1"/>
    <property type="match status" value="2"/>
</dbReference>
<organism evidence="2">
    <name type="scientific">Brassica napus</name>
    <name type="common">Rape</name>
    <dbReference type="NCBI Taxonomy" id="3708"/>
    <lineage>
        <taxon>Eukaryota</taxon>
        <taxon>Viridiplantae</taxon>
        <taxon>Streptophyta</taxon>
        <taxon>Embryophyta</taxon>
        <taxon>Tracheophyta</taxon>
        <taxon>Spermatophyta</taxon>
        <taxon>Magnoliopsida</taxon>
        <taxon>eudicotyledons</taxon>
        <taxon>Gunneridae</taxon>
        <taxon>Pentapetalae</taxon>
        <taxon>rosids</taxon>
        <taxon>malvids</taxon>
        <taxon>Brassicales</taxon>
        <taxon>Brassicaceae</taxon>
        <taxon>Brassiceae</taxon>
        <taxon>Brassica</taxon>
    </lineage>
</organism>
<dbReference type="STRING" id="3708.A0A078JWV7"/>
<feature type="non-terminal residue" evidence="2">
    <location>
        <position position="1"/>
    </location>
</feature>
<protein>
    <submittedName>
        <fullName evidence="2">BnaCnng76150D protein</fullName>
    </submittedName>
</protein>
<sequence>RGASLKGNTYWPASQRNTNDVLDDHIICFDYTKEKLAVLLTHNEAGPLEFDICISTKIEADKIFFIDEEKKVAMGYYYTFNIVGEVGYLKKLELVERASTGVDYCRANVCSYVPTLVQIKQPAAGGGKRKRQSYLEKQRYDQNMSRLAAIEKRSSV</sequence>